<dbReference type="InterPro" id="IPR023214">
    <property type="entry name" value="HAD_sf"/>
</dbReference>
<evidence type="ECO:0000313" key="2">
    <source>
        <dbReference type="Proteomes" id="UP000199309"/>
    </source>
</evidence>
<protein>
    <submittedName>
        <fullName evidence="1">Phosphoglycolate phosphatase</fullName>
    </submittedName>
</protein>
<evidence type="ECO:0000313" key="1">
    <source>
        <dbReference type="EMBL" id="SDN01346.1"/>
    </source>
</evidence>
<dbReference type="SFLD" id="SFLDS00003">
    <property type="entry name" value="Haloacid_Dehalogenase"/>
    <property type="match status" value="1"/>
</dbReference>
<dbReference type="Gene3D" id="3.40.50.1000">
    <property type="entry name" value="HAD superfamily/HAD-like"/>
    <property type="match status" value="1"/>
</dbReference>
<dbReference type="SUPFAM" id="SSF56784">
    <property type="entry name" value="HAD-like"/>
    <property type="match status" value="1"/>
</dbReference>
<sequence length="215" mass="24163">MFKHVLFDLDGTLTDSQEGIIKSVEYALVKMGIDTTGRLDPDVVVGPPLMHTFMETYGFSRKIAEKIYEYFQERYSTVGKFENRPYEGILDLLKLLHEQGIYSYLATSKPQIHAQAIVEKFGFFPYLSMISGSQLGGTEDKALMIKRVLDSIDSPDEGTVVMVGDRKYDAIGAHNQHIPVILVEYGYGSEEERKASRPDYIAPSVAALTDILLMH</sequence>
<dbReference type="AlphaFoldDB" id="A0A1G9XXY9"/>
<dbReference type="EMBL" id="FNHQ01000020">
    <property type="protein sequence ID" value="SDN01346.1"/>
    <property type="molecule type" value="Genomic_DNA"/>
</dbReference>
<dbReference type="RefSeq" id="WP_091651173.1">
    <property type="nucleotide sequence ID" value="NZ_FNHQ01000020.1"/>
</dbReference>
<gene>
    <name evidence="1" type="ORF">SAMN05660299_01932</name>
</gene>
<dbReference type="GO" id="GO:0005829">
    <property type="term" value="C:cytosol"/>
    <property type="evidence" value="ECO:0007669"/>
    <property type="project" value="TreeGrafter"/>
</dbReference>
<dbReference type="OrthoDB" id="9792518at2"/>
<dbReference type="Gene3D" id="1.10.150.240">
    <property type="entry name" value="Putative phosphatase, domain 2"/>
    <property type="match status" value="1"/>
</dbReference>
<dbReference type="GO" id="GO:0004713">
    <property type="term" value="F:protein tyrosine kinase activity"/>
    <property type="evidence" value="ECO:0007669"/>
    <property type="project" value="TreeGrafter"/>
</dbReference>
<dbReference type="PANTHER" id="PTHR43434">
    <property type="entry name" value="PHOSPHOGLYCOLATE PHOSPHATASE"/>
    <property type="match status" value="1"/>
</dbReference>
<dbReference type="InterPro" id="IPR041492">
    <property type="entry name" value="HAD_2"/>
</dbReference>
<dbReference type="InterPro" id="IPR036412">
    <property type="entry name" value="HAD-like_sf"/>
</dbReference>
<organism evidence="1 2">
    <name type="scientific">Megasphaera paucivorans</name>
    <dbReference type="NCBI Taxonomy" id="349095"/>
    <lineage>
        <taxon>Bacteria</taxon>
        <taxon>Bacillati</taxon>
        <taxon>Bacillota</taxon>
        <taxon>Negativicutes</taxon>
        <taxon>Veillonellales</taxon>
        <taxon>Veillonellaceae</taxon>
        <taxon>Megasphaera</taxon>
    </lineage>
</organism>
<accession>A0A1G9XXY9</accession>
<dbReference type="SFLD" id="SFLDG01129">
    <property type="entry name" value="C1.5:_HAD__Beta-PGM__Phosphata"/>
    <property type="match status" value="1"/>
</dbReference>
<reference evidence="1 2" key="1">
    <citation type="submission" date="2016-10" db="EMBL/GenBank/DDBJ databases">
        <authorList>
            <person name="de Groot N.N."/>
        </authorList>
    </citation>
    <scope>NUCLEOTIDE SEQUENCE [LARGE SCALE GENOMIC DNA]</scope>
    <source>
        <strain evidence="1 2">DSM 16981</strain>
    </source>
</reference>
<dbReference type="Pfam" id="PF13419">
    <property type="entry name" value="HAD_2"/>
    <property type="match status" value="1"/>
</dbReference>
<name>A0A1G9XXY9_9FIRM</name>
<proteinExistence type="predicted"/>
<dbReference type="Proteomes" id="UP000199309">
    <property type="component" value="Unassembled WGS sequence"/>
</dbReference>
<dbReference type="InterPro" id="IPR050155">
    <property type="entry name" value="HAD-like_hydrolase_sf"/>
</dbReference>
<keyword evidence="2" id="KW-1185">Reference proteome</keyword>
<dbReference type="InterPro" id="IPR023198">
    <property type="entry name" value="PGP-like_dom2"/>
</dbReference>
<dbReference type="PANTHER" id="PTHR43434:SF20">
    <property type="entry name" value="5'-NUCLEOTIDASE"/>
    <property type="match status" value="1"/>
</dbReference>
<dbReference type="STRING" id="349095.SAMN05660299_01932"/>